<dbReference type="OMA" id="DIRWNID"/>
<accession>A0A4U6UW26</accession>
<dbReference type="AlphaFoldDB" id="A0A4U6UW26"/>
<feature type="compositionally biased region" description="Acidic residues" evidence="1">
    <location>
        <begin position="37"/>
        <end position="55"/>
    </location>
</feature>
<evidence type="ECO:0000313" key="3">
    <source>
        <dbReference type="Proteomes" id="UP000298652"/>
    </source>
</evidence>
<feature type="region of interest" description="Disordered" evidence="1">
    <location>
        <begin position="29"/>
        <end position="60"/>
    </location>
</feature>
<feature type="compositionally biased region" description="Polar residues" evidence="1">
    <location>
        <begin position="94"/>
        <end position="111"/>
    </location>
</feature>
<name>A0A4U6UW26_SETVI</name>
<evidence type="ECO:0000313" key="2">
    <source>
        <dbReference type="EMBL" id="TKW20881.1"/>
    </source>
</evidence>
<dbReference type="Gramene" id="TKW20881">
    <property type="protein sequence ID" value="TKW20881"/>
    <property type="gene ID" value="SEVIR_4G116800v2"/>
</dbReference>
<keyword evidence="3" id="KW-1185">Reference proteome</keyword>
<organism evidence="2 3">
    <name type="scientific">Setaria viridis</name>
    <name type="common">Green bristlegrass</name>
    <name type="synonym">Setaria italica subsp. viridis</name>
    <dbReference type="NCBI Taxonomy" id="4556"/>
    <lineage>
        <taxon>Eukaryota</taxon>
        <taxon>Viridiplantae</taxon>
        <taxon>Streptophyta</taxon>
        <taxon>Embryophyta</taxon>
        <taxon>Tracheophyta</taxon>
        <taxon>Spermatophyta</taxon>
        <taxon>Magnoliopsida</taxon>
        <taxon>Liliopsida</taxon>
        <taxon>Poales</taxon>
        <taxon>Poaceae</taxon>
        <taxon>PACMAD clade</taxon>
        <taxon>Panicoideae</taxon>
        <taxon>Panicodae</taxon>
        <taxon>Paniceae</taxon>
        <taxon>Cenchrinae</taxon>
        <taxon>Setaria</taxon>
    </lineage>
</organism>
<protein>
    <submittedName>
        <fullName evidence="2">Uncharacterized protein</fullName>
    </submittedName>
</protein>
<feature type="region of interest" description="Disordered" evidence="1">
    <location>
        <begin position="90"/>
        <end position="131"/>
    </location>
</feature>
<reference evidence="2" key="1">
    <citation type="submission" date="2019-03" db="EMBL/GenBank/DDBJ databases">
        <title>WGS assembly of Setaria viridis.</title>
        <authorList>
            <person name="Huang P."/>
            <person name="Jenkins J."/>
            <person name="Grimwood J."/>
            <person name="Barry K."/>
            <person name="Healey A."/>
            <person name="Mamidi S."/>
            <person name="Sreedasyam A."/>
            <person name="Shu S."/>
            <person name="Feldman M."/>
            <person name="Wu J."/>
            <person name="Yu Y."/>
            <person name="Chen C."/>
            <person name="Johnson J."/>
            <person name="Rokhsar D."/>
            <person name="Baxter I."/>
            <person name="Schmutz J."/>
            <person name="Brutnell T."/>
            <person name="Kellogg E."/>
        </authorList>
    </citation>
    <scope>NUCLEOTIDE SEQUENCE [LARGE SCALE GENOMIC DNA]</scope>
</reference>
<gene>
    <name evidence="2" type="ORF">SEVIR_4G116800v2</name>
</gene>
<evidence type="ECO:0000256" key="1">
    <source>
        <dbReference type="SAM" id="MobiDB-lite"/>
    </source>
</evidence>
<proteinExistence type="predicted"/>
<sequence>MLEHVASERKVRLLMVKNQELERHVNITLLKRPRENEPDDDSDDDDDSLGSDESIDAYKDWLEEKRDDTIKTYTEWLREQGHLKQIMAYKGKDQPTTVPDRSNGSSTSPETQWPPHARKTNKTKDGKKVGHGSLKGIAAMEKRLKCRTQKYKIDFFENLGGPCGENRRTFVDEVFMFTRMRTPLIGVTRWKDVKEDNVWEIENTDESKKKIWKTTEERYKGWRPTLSATYKAYNSYDERMKHKPEDLDIVE</sequence>
<dbReference type="Proteomes" id="UP000298652">
    <property type="component" value="Chromosome 4"/>
</dbReference>
<dbReference type="EMBL" id="CM016555">
    <property type="protein sequence ID" value="TKW20881.1"/>
    <property type="molecule type" value="Genomic_DNA"/>
</dbReference>